<accession>A0A7W0HL85</accession>
<evidence type="ECO:0000259" key="2">
    <source>
        <dbReference type="Pfam" id="PF13550"/>
    </source>
</evidence>
<feature type="transmembrane region" description="Helical" evidence="1">
    <location>
        <begin position="6"/>
        <end position="23"/>
    </location>
</feature>
<name>A0A7W0HL85_9BACT</name>
<protein>
    <recommendedName>
        <fullName evidence="2">Tip attachment protein J domain-containing protein</fullName>
    </recommendedName>
</protein>
<dbReference type="EMBL" id="JACDUS010000005">
    <property type="protein sequence ID" value="MBA2881841.1"/>
    <property type="molecule type" value="Genomic_DNA"/>
</dbReference>
<evidence type="ECO:0000313" key="4">
    <source>
        <dbReference type="Proteomes" id="UP000525298"/>
    </source>
</evidence>
<reference evidence="3 4" key="1">
    <citation type="submission" date="2020-07" db="EMBL/GenBank/DDBJ databases">
        <title>Genomic Encyclopedia of Type Strains, Phase IV (KMG-IV): sequencing the most valuable type-strain genomes for metagenomic binning, comparative biology and taxonomic classification.</title>
        <authorList>
            <person name="Goeker M."/>
        </authorList>
    </citation>
    <scope>NUCLEOTIDE SEQUENCE [LARGE SCALE GENOMIC DNA]</scope>
    <source>
        <strain evidence="3 4">DSM 17721</strain>
    </source>
</reference>
<dbReference type="InterPro" id="IPR032876">
    <property type="entry name" value="J_dom"/>
</dbReference>
<proteinExistence type="predicted"/>
<keyword evidence="1" id="KW-0472">Membrane</keyword>
<sequence length="925" mass="101489">MVWQAVAWAIVKFVIAMAIAYMMQQKPKFDRPNPAGLDAFQVPTAEVGRPFGVLFGRKAFKSQNVVWYGDLGIDEIEEKVSTGMFSSTKITKGYKYFLGMHMVLCHDLDRILQISIDGDVLWTGDTGSNGDVATINKPGFFGGESDGGGIEGNLKLLRGMPDQQPDPYLQSQLGNHIPAFRGVATAVLSGRKYKAIGNIDMKGNGGAYLMETGVYAGAPLETWTLECIEEVEGGGVFSVTGSVSGSQGTASLNNHYDNGIVEFTVKNFFLTLQFGVQADFSLGDRITFSVINRNMHGFSGMYFGTSEYLKYWVIWGEKIYDTWYPEKAQIGSDGDMNPAHILYELITSRKFGMGYDPSDIDDTAFRSAADTLYNEGFGLSMLWDHGSEIEDFVGELLKHIDASCYTDVHTGKFTLKLIRNDYDINTLPIFNESNVTAVSSFRRRTLEEISNSVTIKFWDRQTGNTGSITRADIAMVSRVGTTVNTEINYPGVANKELAEFILSRDLRALSTPMASAVINTTQEGLQLSPGDPFVFSWDRYGVTETVMRVAAVQYGEFGDANIRIECVEDVFAIASATYQAPPPSGWVSPKNDPAPCPVHVAIETPYYKVARKIGATETAALPASTGYASLAGGKPSGDASSMEVHYSDDGTEYELEETKRFAPYAILAQGAIRTNAVLQVSWQRGFAFAVPGTWGIIDDEIVRIDAVTDNTVQIGRGCLDTVADEHSAGAYLVLISDWLATRQQGNNDGDTIYAKALPRTLKGTLDIDDATARTIEMNSRMIRPYPPARMQLNGKDEPGEVIGDISLAWRHRDRTQQLAADLYADGQDVNIGPETGTTYAYELRKASDGTLLASASGLSGTSETILFASSGFNGEVILTLWSERDGYQSWQKQQRQFYHLESGARITARSEFRITEDGEARRLEG</sequence>
<keyword evidence="1" id="KW-0812">Transmembrane</keyword>
<gene>
    <name evidence="3" type="ORF">HNR65_002172</name>
</gene>
<evidence type="ECO:0000313" key="3">
    <source>
        <dbReference type="EMBL" id="MBA2881841.1"/>
    </source>
</evidence>
<keyword evidence="1" id="KW-1133">Transmembrane helix</keyword>
<evidence type="ECO:0000256" key="1">
    <source>
        <dbReference type="SAM" id="Phobius"/>
    </source>
</evidence>
<keyword evidence="4" id="KW-1185">Reference proteome</keyword>
<dbReference type="Pfam" id="PF13550">
    <property type="entry name" value="Phage-tail_3"/>
    <property type="match status" value="1"/>
</dbReference>
<comment type="caution">
    <text evidence="3">The sequence shown here is derived from an EMBL/GenBank/DDBJ whole genome shotgun (WGS) entry which is preliminary data.</text>
</comment>
<dbReference type="RefSeq" id="WP_181551490.1">
    <property type="nucleotide sequence ID" value="NZ_JACDUS010000005.1"/>
</dbReference>
<feature type="domain" description="Tip attachment protein J" evidence="2">
    <location>
        <begin position="386"/>
        <end position="553"/>
    </location>
</feature>
<dbReference type="Proteomes" id="UP000525298">
    <property type="component" value="Unassembled WGS sequence"/>
</dbReference>
<organism evidence="3 4">
    <name type="scientific">Desulfosalsimonas propionicica</name>
    <dbReference type="NCBI Taxonomy" id="332175"/>
    <lineage>
        <taxon>Bacteria</taxon>
        <taxon>Pseudomonadati</taxon>
        <taxon>Thermodesulfobacteriota</taxon>
        <taxon>Desulfobacteria</taxon>
        <taxon>Desulfobacterales</taxon>
        <taxon>Desulfosalsimonadaceae</taxon>
        <taxon>Desulfosalsimonas</taxon>
    </lineage>
</organism>
<dbReference type="AlphaFoldDB" id="A0A7W0HL85"/>